<evidence type="ECO:0008006" key="8">
    <source>
        <dbReference type="Google" id="ProtNLM"/>
    </source>
</evidence>
<feature type="transmembrane region" description="Helical" evidence="5">
    <location>
        <begin position="250"/>
        <end position="271"/>
    </location>
</feature>
<protein>
    <recommendedName>
        <fullName evidence="8">Integral membrane protein</fullName>
    </recommendedName>
</protein>
<keyword evidence="2 5" id="KW-0812">Transmembrane</keyword>
<feature type="transmembrane region" description="Helical" evidence="5">
    <location>
        <begin position="209"/>
        <end position="229"/>
    </location>
</feature>
<keyword evidence="3 5" id="KW-1133">Transmembrane helix</keyword>
<dbReference type="PANTHER" id="PTHR13146">
    <property type="match status" value="1"/>
</dbReference>
<reference evidence="6 7" key="1">
    <citation type="journal article" date="2016" name="Mol. Biol. Evol.">
        <title>Comparative Genomics of Early-Diverging Mushroom-Forming Fungi Provides Insights into the Origins of Lignocellulose Decay Capabilities.</title>
        <authorList>
            <person name="Nagy L.G."/>
            <person name="Riley R."/>
            <person name="Tritt A."/>
            <person name="Adam C."/>
            <person name="Daum C."/>
            <person name="Floudas D."/>
            <person name="Sun H."/>
            <person name="Yadav J.S."/>
            <person name="Pangilinan J."/>
            <person name="Larsson K.H."/>
            <person name="Matsuura K."/>
            <person name="Barry K."/>
            <person name="Labutti K."/>
            <person name="Kuo R."/>
            <person name="Ohm R.A."/>
            <person name="Bhattacharya S.S."/>
            <person name="Shirouzu T."/>
            <person name="Yoshinaga Y."/>
            <person name="Martin F.M."/>
            <person name="Grigoriev I.V."/>
            <person name="Hibbett D.S."/>
        </authorList>
    </citation>
    <scope>NUCLEOTIDE SEQUENCE [LARGE SCALE GENOMIC DNA]</scope>
    <source>
        <strain evidence="6 7">CBS 109695</strain>
    </source>
</reference>
<dbReference type="EMBL" id="KV417552">
    <property type="protein sequence ID" value="KZP20859.1"/>
    <property type="molecule type" value="Genomic_DNA"/>
</dbReference>
<keyword evidence="4 5" id="KW-0472">Membrane</keyword>
<feature type="transmembrane region" description="Helical" evidence="5">
    <location>
        <begin position="346"/>
        <end position="367"/>
    </location>
</feature>
<name>A0A166JHE0_9AGAM</name>
<evidence type="ECO:0000313" key="6">
    <source>
        <dbReference type="EMBL" id="KZP20859.1"/>
    </source>
</evidence>
<dbReference type="Proteomes" id="UP000076532">
    <property type="component" value="Unassembled WGS sequence"/>
</dbReference>
<gene>
    <name evidence="6" type="ORF">FIBSPDRAFT_919807</name>
</gene>
<feature type="transmembrane region" description="Helical" evidence="5">
    <location>
        <begin position="5"/>
        <end position="24"/>
    </location>
</feature>
<dbReference type="PANTHER" id="PTHR13146:SF0">
    <property type="entry name" value="SOLUTE CARRIER FAMILY 35 MEMBER F6"/>
    <property type="match status" value="1"/>
</dbReference>
<sequence>MPSKIFIPGLIAGMILTGACNSLWSKWQDMQCVENCEDAGHQVLYEQPVWQTLQMFLGEMLCFLPVLFAWLRSRRAGAIQLEDESSSDTPVKPQPEELRGWKMLLLWLPAACDLTGTTLMNVGLLYTPVSIYQMTRGALVLFVGVLSVIFLRRRLWLYQWVSLIVVMAGVSLVGLSGSLIRETLKETPLGNLLALIEPEPTADPEATTVLVGVFFILFAQIFTATQFVLEEKIMSRYSVAPLMAVGLEGFFGFITILIFLPILSIPSLHLAERSPFFDLPRGWHQTIHTPTVLMSGMIIACSIALFNFFGLSVTRHVSATARSLTDTCRTLVIWLVSLGLGWERLVFPISLLQVAGFGMLVYGTFLFNNLVRPPPCLPIPAAATHAEPAGEEEDGLLTRTSIDGIDGTATLPADLGTSGYDVVPAGERVAPAASG</sequence>
<evidence type="ECO:0000256" key="2">
    <source>
        <dbReference type="ARBA" id="ARBA00022692"/>
    </source>
</evidence>
<dbReference type="PROSITE" id="PS51257">
    <property type="entry name" value="PROKAR_LIPOPROTEIN"/>
    <property type="match status" value="1"/>
</dbReference>
<organism evidence="6 7">
    <name type="scientific">Athelia psychrophila</name>
    <dbReference type="NCBI Taxonomy" id="1759441"/>
    <lineage>
        <taxon>Eukaryota</taxon>
        <taxon>Fungi</taxon>
        <taxon>Dikarya</taxon>
        <taxon>Basidiomycota</taxon>
        <taxon>Agaricomycotina</taxon>
        <taxon>Agaricomycetes</taxon>
        <taxon>Agaricomycetidae</taxon>
        <taxon>Atheliales</taxon>
        <taxon>Atheliaceae</taxon>
        <taxon>Athelia</taxon>
    </lineage>
</organism>
<dbReference type="SUPFAM" id="SSF103481">
    <property type="entry name" value="Multidrug resistance efflux transporter EmrE"/>
    <property type="match status" value="1"/>
</dbReference>
<dbReference type="InterPro" id="IPR007271">
    <property type="entry name" value="Nuc_sug_transpt"/>
</dbReference>
<proteinExistence type="predicted"/>
<feature type="transmembrane region" description="Helical" evidence="5">
    <location>
        <begin position="53"/>
        <end position="71"/>
    </location>
</feature>
<dbReference type="GO" id="GO:0000139">
    <property type="term" value="C:Golgi membrane"/>
    <property type="evidence" value="ECO:0007669"/>
    <property type="project" value="InterPro"/>
</dbReference>
<feature type="transmembrane region" description="Helical" evidence="5">
    <location>
        <begin position="158"/>
        <end position="180"/>
    </location>
</feature>
<comment type="subcellular location">
    <subcellularLocation>
        <location evidence="1">Membrane</location>
        <topology evidence="1">Multi-pass membrane protein</topology>
    </subcellularLocation>
</comment>
<evidence type="ECO:0000256" key="3">
    <source>
        <dbReference type="ARBA" id="ARBA00022989"/>
    </source>
</evidence>
<dbReference type="InterPro" id="IPR012404">
    <property type="entry name" value="UCP036436"/>
</dbReference>
<evidence type="ECO:0000256" key="5">
    <source>
        <dbReference type="SAM" id="Phobius"/>
    </source>
</evidence>
<dbReference type="Pfam" id="PF04142">
    <property type="entry name" value="Nuc_sug_transp"/>
    <property type="match status" value="1"/>
</dbReference>
<accession>A0A166JHE0</accession>
<evidence type="ECO:0000256" key="1">
    <source>
        <dbReference type="ARBA" id="ARBA00004141"/>
    </source>
</evidence>
<feature type="transmembrane region" description="Helical" evidence="5">
    <location>
        <begin position="104"/>
        <end position="125"/>
    </location>
</feature>
<dbReference type="OrthoDB" id="408493at2759"/>
<keyword evidence="7" id="KW-1185">Reference proteome</keyword>
<feature type="transmembrane region" description="Helical" evidence="5">
    <location>
        <begin position="131"/>
        <end position="151"/>
    </location>
</feature>
<dbReference type="AlphaFoldDB" id="A0A166JHE0"/>
<evidence type="ECO:0000256" key="4">
    <source>
        <dbReference type="ARBA" id="ARBA00023136"/>
    </source>
</evidence>
<feature type="transmembrane region" description="Helical" evidence="5">
    <location>
        <begin position="291"/>
        <end position="311"/>
    </location>
</feature>
<dbReference type="PIRSF" id="PIRSF036436">
    <property type="entry name" value="UCP036436"/>
    <property type="match status" value="1"/>
</dbReference>
<dbReference type="STRING" id="436010.A0A166JHE0"/>
<evidence type="ECO:0000313" key="7">
    <source>
        <dbReference type="Proteomes" id="UP000076532"/>
    </source>
</evidence>
<dbReference type="GO" id="GO:0015165">
    <property type="term" value="F:pyrimidine nucleotide-sugar transmembrane transporter activity"/>
    <property type="evidence" value="ECO:0007669"/>
    <property type="project" value="InterPro"/>
</dbReference>
<dbReference type="InterPro" id="IPR037185">
    <property type="entry name" value="EmrE-like"/>
</dbReference>